<organism evidence="3 4">
    <name type="scientific">Pandoraea terrae</name>
    <dbReference type="NCBI Taxonomy" id="1537710"/>
    <lineage>
        <taxon>Bacteria</taxon>
        <taxon>Pseudomonadati</taxon>
        <taxon>Pseudomonadota</taxon>
        <taxon>Betaproteobacteria</taxon>
        <taxon>Burkholderiales</taxon>
        <taxon>Burkholderiaceae</taxon>
        <taxon>Pandoraea</taxon>
    </lineage>
</organism>
<sequence>MKVTVLGAGVVGPAQAWFLRQAGHDVTVIDRQPTTGLGTSFANGGHISVSHAEPWANPSAPLKVLKWLARSDAPLRFRLRADWHQWRWYQQFLRECTPARTRRNIIQIVNLGLYSHATLKA</sequence>
<gene>
    <name evidence="3" type="ORF">PTE30175_03926</name>
</gene>
<dbReference type="InterPro" id="IPR036188">
    <property type="entry name" value="FAD/NAD-bd_sf"/>
</dbReference>
<evidence type="ECO:0000313" key="4">
    <source>
        <dbReference type="Proteomes" id="UP000414233"/>
    </source>
</evidence>
<dbReference type="GO" id="GO:0016491">
    <property type="term" value="F:oxidoreductase activity"/>
    <property type="evidence" value="ECO:0007669"/>
    <property type="project" value="UniProtKB-KW"/>
</dbReference>
<keyword evidence="1 3" id="KW-0560">Oxidoreductase</keyword>
<keyword evidence="4" id="KW-1185">Reference proteome</keyword>
<dbReference type="EMBL" id="CABPRZ010000019">
    <property type="protein sequence ID" value="VVE38374.1"/>
    <property type="molecule type" value="Genomic_DNA"/>
</dbReference>
<reference evidence="3 4" key="1">
    <citation type="submission" date="2019-08" db="EMBL/GenBank/DDBJ databases">
        <authorList>
            <person name="Peeters C."/>
        </authorList>
    </citation>
    <scope>NUCLEOTIDE SEQUENCE [LARGE SCALE GENOMIC DNA]</scope>
    <source>
        <strain evidence="3 4">LMG 30175</strain>
    </source>
</reference>
<name>A0A5E4XPY2_9BURK</name>
<protein>
    <submittedName>
        <fullName evidence="3">D-amino acid dehydrogenase small subunit</fullName>
        <ecNumber evidence="3">1.4.99.6</ecNumber>
    </submittedName>
</protein>
<dbReference type="AlphaFoldDB" id="A0A5E4XPY2"/>
<dbReference type="SUPFAM" id="SSF51905">
    <property type="entry name" value="FAD/NAD(P)-binding domain"/>
    <property type="match status" value="1"/>
</dbReference>
<proteinExistence type="predicted"/>
<evidence type="ECO:0000313" key="3">
    <source>
        <dbReference type="EMBL" id="VVE38374.1"/>
    </source>
</evidence>
<evidence type="ECO:0000256" key="1">
    <source>
        <dbReference type="ARBA" id="ARBA00023002"/>
    </source>
</evidence>
<dbReference type="Proteomes" id="UP000414233">
    <property type="component" value="Unassembled WGS sequence"/>
</dbReference>
<dbReference type="InterPro" id="IPR006076">
    <property type="entry name" value="FAD-dep_OxRdtase"/>
</dbReference>
<feature type="domain" description="FAD dependent oxidoreductase" evidence="2">
    <location>
        <begin position="2"/>
        <end position="82"/>
    </location>
</feature>
<dbReference type="EC" id="1.4.99.6" evidence="3"/>
<accession>A0A5E4XPY2</accession>
<evidence type="ECO:0000259" key="2">
    <source>
        <dbReference type="Pfam" id="PF01266"/>
    </source>
</evidence>
<dbReference type="Gene3D" id="3.50.50.60">
    <property type="entry name" value="FAD/NAD(P)-binding domain"/>
    <property type="match status" value="1"/>
</dbReference>
<dbReference type="Pfam" id="PF01266">
    <property type="entry name" value="DAO"/>
    <property type="match status" value="1"/>
</dbReference>